<accession>A0AC60PWX4</accession>
<proteinExistence type="predicted"/>
<gene>
    <name evidence="1" type="ORF">HPB47_027508</name>
</gene>
<evidence type="ECO:0000313" key="1">
    <source>
        <dbReference type="EMBL" id="KAG0425317.1"/>
    </source>
</evidence>
<comment type="caution">
    <text evidence="1">The sequence shown here is derived from an EMBL/GenBank/DDBJ whole genome shotgun (WGS) entry which is preliminary data.</text>
</comment>
<name>A0AC60PWX4_IXOPE</name>
<dbReference type="EMBL" id="JABSTQ010009859">
    <property type="protein sequence ID" value="KAG0425317.1"/>
    <property type="molecule type" value="Genomic_DNA"/>
</dbReference>
<sequence length="1666" mass="183254">MKHPLFVIALLAWITRPRPGTAESSFRLSRQKHLAFERQAQVLRQGWSQCSSNGPPGRPFEDSSATTSFKYVRAKQRREVTDGAAANSALYLEEAAGALNVDGDPKVPWRHFSVALWLKPQGGQPREAVVLEARDVCSPLTAKQWSLRIEASGRDDDRSGHFVFRLQAARSQETSVLRSPVVYAPGEWHHVAATFDGTYARLYINGAQVAITSEQKGNIFQKSGSSCRSLSIGGGRRSYYRGLVDRVRTWGRALSQVQVQHDLWHPDDPQGALFTDAFDSLDKWEWTGSPRLVQAPAAARPSGVRARKPPDVRPKPRLEQLVGSGWDRTMRHRATSVEVVARLSAGDADDYDKVKSSLLKRYRLSAEAFRQRFRNASKKSSEGYSEFAYLVINVKNSDGSNPTVTEEQIQRQHAALNDAFSPYNISWDVTQASVLNSSLRRRQVTLGCQSHSLGDGVCNPDCQLVANDGGDCDSNPEPCEPKLVGDGRCQRQCNQAAHAWDGGDCCSPGHDHGNCLDPASPERSYVEVKEYKDLLGFNNSFHVNVLFAEWTDRNIIGIATFPWEKEVFSAQGGVVVQPESFGRPGRLDTLVHEMGHVLGLWHVHRGVSEVECHDDCLETRASLETGDLCEDTGPTPMNHQCHDPPADLAHCGLTNFADTPFRNYMGYGDDACTSVFSQQQVARMHCYADLFYGSWQPGAGSSRIPEPPMAPVPVASGPHSVTLSWAPSVASVQKDQCSLCTETRALSQYAIRATDGANHRDAWEPRQATGPPDADVCTLSYRAWLPAADTCNDRRDCTLTLELESPVVPAALSLWMPWNSREGLSELVLVYADQSEHVMKDVTAYCDMPYTMQLDTDKELVKTHDWPTDFISQMCPPDADVCTLSYRAWLPAADTCNDRRDCTLTLELESPVVPAALSLWMPWNSREGLSELVLVYADQSEHVMKDVTAYCDMPYTMQLDTDKELVKIIAVAASPMVALDSVQVVSLANHASCASCKPLRYRVFREPPFSTADSRLADGLHFTDVELEPDGEYRYQVQAWMGNRISNMSPVLRYVHGQGYCGDGKLDALCYAHEDDGICEPSEEPFNTRDCGFFTPPGFFDQWASSVVVSEDAVSHRCRPEAMLGPPPKKQVCGSDLNTTHSWYPCEAPEASSTVLTASFERPVVATAVHVYIASDGGANISPLLTIELLPEPTSPEDLTRTPHYVQSRRVSCKANPIEVNVMHDLSKSFHLTRSVRLTLAMPDVSIGAIRLRSSDALNPVALSRCSSTQLYHPGLQKCVDYHCERPRCQKPLVKNARLMCQGLGEGDVCKLLCDDGYALAEGEGDHGLLVCDDGQWRGSGTLCKPVDCKMPVIAHADPMCAEGTTFGKTCSFKCRPPARFKGGISGLASISCQKDGRWSEPEHQCHVACPVPPAPPHAVMTNCRGAEPLLFGHKCRFHCKAGYHVKGHANKKRSFHLVCSETGAWSGPGCSPVSCPALPPVYTGLYACTDAWYAGSVCAFACPGAASKSELKCELDGVWNRAPPQCAFANLQCPLPKDAAEKVQFRCADTRVGSVCHVTCRQPDHEPVVSLDGRQLPLGGNITCAGIGLWHPDPERLQCRQKCHTEYIGDGWCDAANNQEHCSWDGGDCCSSTVPGRFVRTFPAKLFPGVRLSRPRRRVKLGAAN</sequence>
<protein>
    <submittedName>
        <fullName evidence="1">Uncharacterized protein</fullName>
    </submittedName>
</protein>
<keyword evidence="2" id="KW-1185">Reference proteome</keyword>
<evidence type="ECO:0000313" key="2">
    <source>
        <dbReference type="Proteomes" id="UP000805193"/>
    </source>
</evidence>
<reference evidence="1 2" key="1">
    <citation type="journal article" date="2020" name="Cell">
        <title>Large-Scale Comparative Analyses of Tick Genomes Elucidate Their Genetic Diversity and Vector Capacities.</title>
        <authorList>
            <consortium name="Tick Genome and Microbiome Consortium (TIGMIC)"/>
            <person name="Jia N."/>
            <person name="Wang J."/>
            <person name="Shi W."/>
            <person name="Du L."/>
            <person name="Sun Y."/>
            <person name="Zhan W."/>
            <person name="Jiang J.F."/>
            <person name="Wang Q."/>
            <person name="Zhang B."/>
            <person name="Ji P."/>
            <person name="Bell-Sakyi L."/>
            <person name="Cui X.M."/>
            <person name="Yuan T.T."/>
            <person name="Jiang B.G."/>
            <person name="Yang W.F."/>
            <person name="Lam T.T."/>
            <person name="Chang Q.C."/>
            <person name="Ding S.J."/>
            <person name="Wang X.J."/>
            <person name="Zhu J.G."/>
            <person name="Ruan X.D."/>
            <person name="Zhao L."/>
            <person name="Wei J.T."/>
            <person name="Ye R.Z."/>
            <person name="Que T.C."/>
            <person name="Du C.H."/>
            <person name="Zhou Y.H."/>
            <person name="Cheng J.X."/>
            <person name="Dai P.F."/>
            <person name="Guo W.B."/>
            <person name="Han X.H."/>
            <person name="Huang E.J."/>
            <person name="Li L.F."/>
            <person name="Wei W."/>
            <person name="Gao Y.C."/>
            <person name="Liu J.Z."/>
            <person name="Shao H.Z."/>
            <person name="Wang X."/>
            <person name="Wang C.C."/>
            <person name="Yang T.C."/>
            <person name="Huo Q.B."/>
            <person name="Li W."/>
            <person name="Chen H.Y."/>
            <person name="Chen S.E."/>
            <person name="Zhou L.G."/>
            <person name="Ni X.B."/>
            <person name="Tian J.H."/>
            <person name="Sheng Y."/>
            <person name="Liu T."/>
            <person name="Pan Y.S."/>
            <person name="Xia L.Y."/>
            <person name="Li J."/>
            <person name="Zhao F."/>
            <person name="Cao W.C."/>
        </authorList>
    </citation>
    <scope>NUCLEOTIDE SEQUENCE [LARGE SCALE GENOMIC DNA]</scope>
    <source>
        <strain evidence="1">Iper-2018</strain>
    </source>
</reference>
<dbReference type="Proteomes" id="UP000805193">
    <property type="component" value="Unassembled WGS sequence"/>
</dbReference>
<organism evidence="1 2">
    <name type="scientific">Ixodes persulcatus</name>
    <name type="common">Taiga tick</name>
    <dbReference type="NCBI Taxonomy" id="34615"/>
    <lineage>
        <taxon>Eukaryota</taxon>
        <taxon>Metazoa</taxon>
        <taxon>Ecdysozoa</taxon>
        <taxon>Arthropoda</taxon>
        <taxon>Chelicerata</taxon>
        <taxon>Arachnida</taxon>
        <taxon>Acari</taxon>
        <taxon>Parasitiformes</taxon>
        <taxon>Ixodida</taxon>
        <taxon>Ixodoidea</taxon>
        <taxon>Ixodidae</taxon>
        <taxon>Ixodinae</taxon>
        <taxon>Ixodes</taxon>
    </lineage>
</organism>